<organism evidence="1 2">
    <name type="scientific">Enterococcus faecium (strain ATCC BAA-472 / TX0016 / DO)</name>
    <dbReference type="NCBI Taxonomy" id="333849"/>
    <lineage>
        <taxon>Bacteria</taxon>
        <taxon>Bacillati</taxon>
        <taxon>Bacillota</taxon>
        <taxon>Bacilli</taxon>
        <taxon>Lactobacillales</taxon>
        <taxon>Enterococcaceae</taxon>
        <taxon>Enterococcus</taxon>
    </lineage>
</organism>
<dbReference type="AlphaFoldDB" id="I3U3G8"/>
<dbReference type="KEGG" id="efu:HMPREF0351_11932"/>
<reference evidence="1 2" key="1">
    <citation type="journal article" date="2012" name="BMC Microbiol.">
        <title>Complete genome sequence of Enterococcus faecium strain TX16 and comparative genomic analysis of Enterococcus faecium genomes.</title>
        <authorList>
            <person name="Qin X."/>
            <person name="Galloway-Pena J.R."/>
            <person name="Sillanpaa J."/>
            <person name="Hyeob Roh J."/>
            <person name="Nallapareddy S.R."/>
            <person name="Chowdhury S."/>
            <person name="Bourgogne A."/>
            <person name="Choudhury T."/>
            <person name="Munzy D.M."/>
            <person name="Buhay C.J."/>
            <person name="Ding Y."/>
            <person name="Dugan-Rocha S."/>
            <person name="Liu W."/>
            <person name="Kovar C."/>
            <person name="Sodergren E."/>
            <person name="Highlander S."/>
            <person name="Petrosino J.F."/>
            <person name="Worley K.C."/>
            <person name="Gibbs R.A."/>
            <person name="Weinstock G.M."/>
            <person name="Murray B.E."/>
        </authorList>
    </citation>
    <scope>NUCLEOTIDE SEQUENCE [LARGE SCALE GENOMIC DNA]</scope>
    <source>
        <strain evidence="2">ATCC BAA-472 / TX0016 / DO</strain>
    </source>
</reference>
<dbReference type="Proteomes" id="UP000005269">
    <property type="component" value="Chromosome"/>
</dbReference>
<dbReference type="EMBL" id="CP003583">
    <property type="protein sequence ID" value="AFK59556.1"/>
    <property type="molecule type" value="Genomic_DNA"/>
</dbReference>
<protein>
    <submittedName>
        <fullName evidence="1">Uncharacterized protein</fullName>
    </submittedName>
</protein>
<sequence>MPGREQAEDRVPYRSYRYKVAGICGELCGDELCFFATFFRCRRVYLRPVPHLIRWCPLPSPGGKDYIMNQITITADNITIEACIGGAEQQAPKKKEMPKSAIYIERYDDVRRIINLGKQYIWRTSRTAPKA</sequence>
<evidence type="ECO:0000313" key="2">
    <source>
        <dbReference type="Proteomes" id="UP000005269"/>
    </source>
</evidence>
<dbReference type="HOGENOM" id="CLU_1924293_0_0_9"/>
<proteinExistence type="predicted"/>
<name>I3U3G8_ENTFD</name>
<accession>I3U3G8</accession>
<evidence type="ECO:0000313" key="1">
    <source>
        <dbReference type="EMBL" id="AFK59556.1"/>
    </source>
</evidence>
<keyword evidence="2" id="KW-1185">Reference proteome</keyword>
<gene>
    <name evidence="1" type="ORF">HMPREF0351_11932</name>
</gene>